<dbReference type="InterPro" id="IPR011250">
    <property type="entry name" value="OMP/PagP_B-barrel"/>
</dbReference>
<evidence type="ECO:0000259" key="3">
    <source>
        <dbReference type="Pfam" id="PF13505"/>
    </source>
</evidence>
<evidence type="ECO:0000313" key="4">
    <source>
        <dbReference type="EMBL" id="CAA6822187.1"/>
    </source>
</evidence>
<dbReference type="InterPro" id="IPR027385">
    <property type="entry name" value="Beta-barrel_OMP"/>
</dbReference>
<sequence length="173" mass="19662">MYKKIFILAFMSMSTLYAAEDFSSERLLGIEVGYTTTVTNGDGTQRTERDAEVGVRIGAQNDDWRTTLSARFMKSGGRDYQKIMLDFDHFVWESLYETDQVVFKPYLGGHAGWLRYTDDISLSDNGFAYGGQVGLALNVLKEVDFDLAYKYTVTDMEMVDNFGSFVLGVNYIY</sequence>
<evidence type="ECO:0000256" key="1">
    <source>
        <dbReference type="ARBA" id="ARBA00022729"/>
    </source>
</evidence>
<protein>
    <recommendedName>
        <fullName evidence="3">Outer membrane protein beta-barrel domain-containing protein</fullName>
    </recommendedName>
</protein>
<keyword evidence="1 2" id="KW-0732">Signal</keyword>
<reference evidence="4" key="1">
    <citation type="submission" date="2020-01" db="EMBL/GenBank/DDBJ databases">
        <authorList>
            <person name="Meier V. D."/>
            <person name="Meier V D."/>
        </authorList>
    </citation>
    <scope>NUCLEOTIDE SEQUENCE</scope>
    <source>
        <strain evidence="4">HLG_WM_MAG_04</strain>
    </source>
</reference>
<feature type="domain" description="Outer membrane protein beta-barrel" evidence="3">
    <location>
        <begin position="6"/>
        <end position="171"/>
    </location>
</feature>
<feature type="chain" id="PRO_5027939420" description="Outer membrane protein beta-barrel domain-containing protein" evidence="2">
    <location>
        <begin position="19"/>
        <end position="173"/>
    </location>
</feature>
<dbReference type="Gene3D" id="2.40.160.20">
    <property type="match status" value="1"/>
</dbReference>
<proteinExistence type="predicted"/>
<dbReference type="AlphaFoldDB" id="A0A6S6TVP5"/>
<dbReference type="SUPFAM" id="SSF56925">
    <property type="entry name" value="OMPA-like"/>
    <property type="match status" value="1"/>
</dbReference>
<gene>
    <name evidence="4" type="ORF">HELGO_WM1852</name>
</gene>
<dbReference type="EMBL" id="CACVAX010000059">
    <property type="protein sequence ID" value="CAA6822187.1"/>
    <property type="molecule type" value="Genomic_DNA"/>
</dbReference>
<evidence type="ECO:0000256" key="2">
    <source>
        <dbReference type="SAM" id="SignalP"/>
    </source>
</evidence>
<feature type="signal peptide" evidence="2">
    <location>
        <begin position="1"/>
        <end position="18"/>
    </location>
</feature>
<dbReference type="Pfam" id="PF13505">
    <property type="entry name" value="OMP_b-brl"/>
    <property type="match status" value="1"/>
</dbReference>
<name>A0A6S6TVP5_9BACT</name>
<organism evidence="4">
    <name type="scientific">uncultured Sulfurovum sp</name>
    <dbReference type="NCBI Taxonomy" id="269237"/>
    <lineage>
        <taxon>Bacteria</taxon>
        <taxon>Pseudomonadati</taxon>
        <taxon>Campylobacterota</taxon>
        <taxon>Epsilonproteobacteria</taxon>
        <taxon>Campylobacterales</taxon>
        <taxon>Sulfurovaceae</taxon>
        <taxon>Sulfurovum</taxon>
        <taxon>environmental samples</taxon>
    </lineage>
</organism>
<accession>A0A6S6TVP5</accession>